<dbReference type="OrthoDB" id="6287725at2759"/>
<organism evidence="5 6">
    <name type="scientific">Jaapia argillacea MUCL 33604</name>
    <dbReference type="NCBI Taxonomy" id="933084"/>
    <lineage>
        <taxon>Eukaryota</taxon>
        <taxon>Fungi</taxon>
        <taxon>Dikarya</taxon>
        <taxon>Basidiomycota</taxon>
        <taxon>Agaricomycotina</taxon>
        <taxon>Agaricomycetes</taxon>
        <taxon>Agaricomycetidae</taxon>
        <taxon>Jaapiales</taxon>
        <taxon>Jaapiaceae</taxon>
        <taxon>Jaapia</taxon>
    </lineage>
</organism>
<keyword evidence="6" id="KW-1185">Reference proteome</keyword>
<feature type="region of interest" description="Disordered" evidence="1">
    <location>
        <begin position="164"/>
        <end position="265"/>
    </location>
</feature>
<dbReference type="GO" id="GO:0000902">
    <property type="term" value="P:cell morphogenesis"/>
    <property type="evidence" value="ECO:0007669"/>
    <property type="project" value="InterPro"/>
</dbReference>
<feature type="domain" description="Cell morphogenesis protein C-terminal" evidence="3">
    <location>
        <begin position="1978"/>
        <end position="2224"/>
    </location>
</feature>
<accession>A0A067QCM3</accession>
<evidence type="ECO:0008006" key="7">
    <source>
        <dbReference type="Google" id="ProtNLM"/>
    </source>
</evidence>
<feature type="compositionally biased region" description="Polar residues" evidence="1">
    <location>
        <begin position="214"/>
        <end position="226"/>
    </location>
</feature>
<feature type="compositionally biased region" description="Basic and acidic residues" evidence="1">
    <location>
        <begin position="254"/>
        <end position="265"/>
    </location>
</feature>
<dbReference type="InterPro" id="IPR016024">
    <property type="entry name" value="ARM-type_fold"/>
</dbReference>
<feature type="domain" description="Cell morphogenesis central region" evidence="4">
    <location>
        <begin position="1760"/>
        <end position="1937"/>
    </location>
</feature>
<dbReference type="PANTHER" id="PTHR12295:SF30">
    <property type="entry name" value="PROTEIN FURRY"/>
    <property type="match status" value="1"/>
</dbReference>
<feature type="region of interest" description="Disordered" evidence="1">
    <location>
        <begin position="29"/>
        <end position="119"/>
    </location>
</feature>
<protein>
    <recommendedName>
        <fullName evidence="7">Cell morphogenesis protein N-terminal domain-containing protein</fullName>
    </recommendedName>
</protein>
<dbReference type="GO" id="GO:0005938">
    <property type="term" value="C:cell cortex"/>
    <property type="evidence" value="ECO:0007669"/>
    <property type="project" value="TreeGrafter"/>
</dbReference>
<dbReference type="Pfam" id="PF14228">
    <property type="entry name" value="MOR2-PAG1_mid"/>
    <property type="match status" value="3"/>
</dbReference>
<evidence type="ECO:0000259" key="3">
    <source>
        <dbReference type="Pfam" id="PF14225"/>
    </source>
</evidence>
<dbReference type="Proteomes" id="UP000027265">
    <property type="component" value="Unassembled WGS sequence"/>
</dbReference>
<evidence type="ECO:0000256" key="1">
    <source>
        <dbReference type="SAM" id="MobiDB-lite"/>
    </source>
</evidence>
<sequence length="2418" mass="271281">MSDGFQITIPEFDEEELYAAPIPFGRAPGGSFGFGSGGGSAGSGQESPTGGTPLAQPDKNADRGYFHSRNDSAASETSVDSFTTTYTSVTTRNANSSKVSLPFAHSSSSSFGTAPTTSSPFAKKTSFASFRNAFKSGKSNDPPPVPPLDRDAYPVLKNPFNRSTSSLAYTTASSRRPTVTASPPRPPTPANDFKFGRGTPVKTKGHVYARSQHSHTGSIFHSSDTGSDLGHGYPLSSSPPPVPRMPDEYSGSGLRDETPPPQDFDDRIVMDPRTSSEYALHAVFMRFVSTAESHIDNFLRHPLDRDPPLTDSMGPGVDSKLDDILQSLGRIAQKNAKPVIDSIMRWRRSQNGEVDNGIIRLHMSRSPSANRSTKPQDERSLLIERKSLACIYVMCRALIVVMQSLSKDALAEMVGYELEDRTFEQFRSPNLKLLAQSANHRTNADLYASLLGLLANFRFESVTDRFLRELQPVSAGQVPKDSDMKYEHLVRGLRHIQIKVWPPEFFDQGAEFMESLSKSFGNAHGFRLKTAFAETLTQMLHPIGKTAQAEVNHPDWAKAIEIIHPRARDMMTKPRYWQVAYPLAVTSLCVAPHEYFLRNWTTCFENGLGKLKDKVFRIHIMNGMMRLLWTYLYRCHEPGSTTTAKLDALLKHFFPSNRQNLYPNEDHFEPFIYIVHFVLSRHFDYGRDLCLELIQESLVHSATSPNVSNLMSHERLSVGVQAILLSAHGCEQDKFRPAWPSNTDFSIIPPREDYASSADYVTPEVTAKAGMEDLLERCGSVLAAVAVSCANSVGHMSVMDDQWAASRMSQSYEETHNFVFRRHPEGIVAYPSQLVPQINMLHTCFQSWPRCLHPNLSVGDTVDALVRGVLHVEPKVAEAAFQALRRFLAQPDHASMVILRYTSFMFDPKHVSQEGSGIKFVFEHGRLLSVWATLVDSWIQEILRRPRGSLMEEDKDGIFERLGEVESGALFLITHIERKVRSTGVQVLRSLALLLAYVLPEATSPAADTPGLPLRTSELLRGKLLGLSFVQGHEELIKRQEELERLKQWQQSTRADVPLRIADSNDTRDYAVWEQIFPSIVQTSVERQIRDLFRFRETVVAAASRYHPFMAAIAGINFRAPAGLPSRNPSGGEKDGARMVSDNMTYIRQWRMWMRVICATAASDIRTGLNTREHSRGPSEGNFERERMATTRGLFRCLAPFLDSEHTIFRDAAVLCISSFPSNGYPQLLEDLNLLAARQFFDESRSKQNMPSIPSRTRRQERFYAAVARIYYLTAHCISDQRVAGRQAALAHVLKFVRHTQAFLTSDETRDKYMLQRLRRYFCGAVERLFDGMATLKDSDRFIPPNMHLSLYRLCEEWCQCGAQSKPVQDRLIFMQSSAGDVTDPHKKGEGIERFMNETKKLSKSAVGAMAALCPKAYFPPDVSSGSPMDNIGQGPIRSLDPSSTLDRWNSILASYDSGTQGHARKALRSLLGHPRHDATLLEEALRRAFVTSKDLDTSNSRFFEVVADVILSTDNHGFSFSQIVCLGLSNLSHHLIEIRRLAFNMLEKVHVESAGILSVARFEAAMGSSAPGTYLQAHRLISDMIAGEHPHQSFSVLTQFVDWMPRTVDNQSGKTHLLLLQSLEYWVSNIDLMSEDRTQLSQRGCVALYNLIALTLRYADSHAEQILTLWTRLVDSPHQHNGHATVRFLLEQSHKVGSTVFIDCASRIVACLSQSTVGRQVFQDLSSLIEPARMLPTIEHKLQIPDAEDIELWSDLDALFSEQPRQSLATAQFALLFLADVALDNQWEQQAQLPVLLHALFVHVDHRIPFVRHRARRMLFQLLRSWMAGYDDLADRSSYPHRLTLKATIANLEREADALFWKDEDASAEAEPKMHQLCTKVLDLLEPLFPKLSEKWGSLALAWGTSCSIRAIAFRSMQVFRALMPKVTQSDLALLLGRLSSTVAADQDEHIQNFTVEIILTLEALTTSRNLDPALLPQIFWCSCACLNTTIEQEFTQILSLLESLLVRFDLNDPDTVEGLILQRPSTWTESKSLQSSLLVGLRSSNTYQKTFKVLQHLAKVDTVSLIDQTEDRLRDLYIASLPWCLRAKSDETYEESLLEFARNLSQLAAKEGRASINRILDSFIHRKFRTTDDFLRQSISSIREHYAREHWTDVVTLLLGFMLNKERWLRTSTMQILKMLFQQLNPVELPCSELLMPLLRLLETDLAPEALGVLDEPMTISGGLAAKHILRLSMNIQTLSKTAESSPDLFGVPEESGWCVAHPDAARQLCRANVIAVFDTCQVPTRPSRIDFEPDDLDALADSSGDHSLGDLVQNLHDLSTFFREDDSLPKASRNPFPPPSRQLEARVAAILAKSTDAISDTPQTPFVDAFHVGNGDNFDDSDDDGTDSDSDAFIFDSLDIAPIPLRSSPSSFQHY</sequence>
<dbReference type="EMBL" id="KL197714">
    <property type="protein sequence ID" value="KDQ60331.1"/>
    <property type="molecule type" value="Genomic_DNA"/>
</dbReference>
<dbReference type="SUPFAM" id="SSF48371">
    <property type="entry name" value="ARM repeat"/>
    <property type="match status" value="1"/>
</dbReference>
<dbReference type="InterPro" id="IPR025614">
    <property type="entry name" value="Cell_morpho_N"/>
</dbReference>
<gene>
    <name evidence="5" type="ORF">JAAARDRAFT_191723</name>
</gene>
<proteinExistence type="predicted"/>
<dbReference type="InterPro" id="IPR025481">
    <property type="entry name" value="Cell_Morphogen_C"/>
</dbReference>
<evidence type="ECO:0000259" key="4">
    <source>
        <dbReference type="Pfam" id="PF14228"/>
    </source>
</evidence>
<evidence type="ECO:0000259" key="2">
    <source>
        <dbReference type="Pfam" id="PF14222"/>
    </source>
</evidence>
<dbReference type="Pfam" id="PF14222">
    <property type="entry name" value="MOR2-PAG1_N"/>
    <property type="match status" value="1"/>
</dbReference>
<dbReference type="PANTHER" id="PTHR12295">
    <property type="entry name" value="FURRY-RELATED"/>
    <property type="match status" value="1"/>
</dbReference>
<feature type="compositionally biased region" description="Low complexity" evidence="1">
    <location>
        <begin position="77"/>
        <end position="91"/>
    </location>
</feature>
<name>A0A067QCM3_9AGAM</name>
<feature type="compositionally biased region" description="Low complexity" evidence="1">
    <location>
        <begin position="164"/>
        <end position="176"/>
    </location>
</feature>
<feature type="compositionally biased region" description="Gly residues" evidence="1">
    <location>
        <begin position="29"/>
        <end position="42"/>
    </location>
</feature>
<evidence type="ECO:0000313" key="6">
    <source>
        <dbReference type="Proteomes" id="UP000027265"/>
    </source>
</evidence>
<dbReference type="InParanoid" id="A0A067QCM3"/>
<dbReference type="Pfam" id="PF14225">
    <property type="entry name" value="MOR2-PAG1_C"/>
    <property type="match status" value="1"/>
</dbReference>
<dbReference type="FunCoup" id="A0A067QCM3">
    <property type="interactions" value="228"/>
</dbReference>
<dbReference type="GO" id="GO:0030427">
    <property type="term" value="C:site of polarized growth"/>
    <property type="evidence" value="ECO:0007669"/>
    <property type="project" value="TreeGrafter"/>
</dbReference>
<dbReference type="STRING" id="933084.A0A067QCM3"/>
<feature type="domain" description="Cell morphogenesis central region" evidence="4">
    <location>
        <begin position="1502"/>
        <end position="1679"/>
    </location>
</feature>
<feature type="region of interest" description="Disordered" evidence="1">
    <location>
        <begin position="133"/>
        <end position="152"/>
    </location>
</feature>
<feature type="compositionally biased region" description="Basic and acidic residues" evidence="1">
    <location>
        <begin position="59"/>
        <end position="70"/>
    </location>
</feature>
<dbReference type="InterPro" id="IPR029473">
    <property type="entry name" value="MOR2-PAG1_mid"/>
</dbReference>
<evidence type="ECO:0000313" key="5">
    <source>
        <dbReference type="EMBL" id="KDQ60331.1"/>
    </source>
</evidence>
<dbReference type="HOGENOM" id="CLU_000325_1_1_1"/>
<feature type="compositionally biased region" description="Low complexity" evidence="1">
    <location>
        <begin position="100"/>
        <end position="119"/>
    </location>
</feature>
<dbReference type="InterPro" id="IPR039867">
    <property type="entry name" value="Furry/Tao3/Mor2"/>
</dbReference>
<reference evidence="6" key="1">
    <citation type="journal article" date="2014" name="Proc. Natl. Acad. Sci. U.S.A.">
        <title>Extensive sampling of basidiomycete genomes demonstrates inadequacy of the white-rot/brown-rot paradigm for wood decay fungi.</title>
        <authorList>
            <person name="Riley R."/>
            <person name="Salamov A.A."/>
            <person name="Brown D.W."/>
            <person name="Nagy L.G."/>
            <person name="Floudas D."/>
            <person name="Held B.W."/>
            <person name="Levasseur A."/>
            <person name="Lombard V."/>
            <person name="Morin E."/>
            <person name="Otillar R."/>
            <person name="Lindquist E.A."/>
            <person name="Sun H."/>
            <person name="LaButti K.M."/>
            <person name="Schmutz J."/>
            <person name="Jabbour D."/>
            <person name="Luo H."/>
            <person name="Baker S.E."/>
            <person name="Pisabarro A.G."/>
            <person name="Walton J.D."/>
            <person name="Blanchette R.A."/>
            <person name="Henrissat B."/>
            <person name="Martin F."/>
            <person name="Cullen D."/>
            <person name="Hibbett D.S."/>
            <person name="Grigoriev I.V."/>
        </authorList>
    </citation>
    <scope>NUCLEOTIDE SEQUENCE [LARGE SCALE GENOMIC DNA]</scope>
    <source>
        <strain evidence="6">MUCL 33604</strain>
    </source>
</reference>
<feature type="domain" description="Cell morphogenesis protein N-terminal" evidence="2">
    <location>
        <begin position="384"/>
        <end position="939"/>
    </location>
</feature>
<feature type="domain" description="Cell morphogenesis central region" evidence="4">
    <location>
        <begin position="1183"/>
        <end position="1362"/>
    </location>
</feature>